<dbReference type="AlphaFoldDB" id="A0A9P4HUY2"/>
<dbReference type="EMBL" id="ML978728">
    <property type="protein sequence ID" value="KAF2085730.1"/>
    <property type="molecule type" value="Genomic_DNA"/>
</dbReference>
<dbReference type="OrthoDB" id="46189at2759"/>
<comment type="caution">
    <text evidence="9">The sequence shown here is derived from an EMBL/GenBank/DDBJ whole genome shotgun (WGS) entry which is preliminary data.</text>
</comment>
<sequence length="790" mass="88541">MTTEAPDPRSFTSWEDAFQYPIPVVRKLEQQLRNNANDNREKLRSLVGASYRDLLGTAERIIEMDGQMQDVETTLSLVGQKCNSRAIDRINKNYAALSASIQVQDRERYAFGAQLAVLQSSPAVIRRTLKKGHTLLAAKLLVISRLLHKTLSQSPDAPPIVDSIRDQLASLRRKLLRRIDKQFSEEGSDVSELLQSMCAFSLATTSTPSDVLRHFTHVRLETVTRLVDQGRLTQENLPQALRLYVRTLVDLQKIFPRLLAEALNKLKACPLLKDRDVQSVSELCLDIHEKWIAPEVRNYTPWPRHDELSRTDAEKFAKNWAKQAIDAFLNGLRSVLSDHNDPKVVSRLRTEMLEAWLSVSSRDLGVDPATVLDKLRDVLNERLRALLVGRSHNLSQVASELSGVLDDWKDNNRNDSESLWASSITSIDTSDGAPALKKAVISRSHGISDAVRQPIAVYEDWARSMEETQTVIKGMTESRWNDDLENDDDDIDLDSKQALLSEDDPRALNEALQESISAALVELREHLQQTVTQICSTQDGDSAAKAMVMLRVLREVSQRLSGFTASLKLPVSASQTFSAELTRPLHLAMANSVALKPVSSFKAALDKSSKSRNRAMHALWEGNPPIPVQPTPATFRLLHQLSKEMVARGSDLWSPDAVAVLKEELGNSLSSVLQEHVKTIERRPQAEESEHQANGNGEEKTATKGQEPLQANDVDAALRKEKLIQLFFDIAYLQRSLTRIKEPHRSSMAGLQEYVQTAVGKELDGAACERVRRNAADYWKRTYLLFALLS</sequence>
<accession>A0A9P4HUY2</accession>
<dbReference type="PANTHER" id="PTHR31658">
    <property type="entry name" value="CONSERVED OLIGOMERIC GOLGI COMPLEX SUBUNIT 1"/>
    <property type="match status" value="1"/>
</dbReference>
<evidence type="ECO:0000313" key="10">
    <source>
        <dbReference type="Proteomes" id="UP000799776"/>
    </source>
</evidence>
<feature type="region of interest" description="Disordered" evidence="8">
    <location>
        <begin position="677"/>
        <end position="709"/>
    </location>
</feature>
<evidence type="ECO:0000256" key="8">
    <source>
        <dbReference type="SAM" id="MobiDB-lite"/>
    </source>
</evidence>
<proteinExistence type="inferred from homology"/>
<evidence type="ECO:0000256" key="7">
    <source>
        <dbReference type="ARBA" id="ARBA00023136"/>
    </source>
</evidence>
<dbReference type="Pfam" id="PF08700">
    <property type="entry name" value="VPS51_Exo84_N"/>
    <property type="match status" value="1"/>
</dbReference>
<comment type="similarity">
    <text evidence="2">Belongs to the COG1 family.</text>
</comment>
<keyword evidence="6" id="KW-0333">Golgi apparatus</keyword>
<evidence type="ECO:0000256" key="6">
    <source>
        <dbReference type="ARBA" id="ARBA00023034"/>
    </source>
</evidence>
<keyword evidence="10" id="KW-1185">Reference proteome</keyword>
<dbReference type="GO" id="GO:0017119">
    <property type="term" value="C:Golgi transport complex"/>
    <property type="evidence" value="ECO:0007669"/>
    <property type="project" value="InterPro"/>
</dbReference>
<dbReference type="GO" id="GO:0000139">
    <property type="term" value="C:Golgi membrane"/>
    <property type="evidence" value="ECO:0007669"/>
    <property type="project" value="UniProtKB-SubCell"/>
</dbReference>
<name>A0A9P4HUY2_9PEZI</name>
<evidence type="ECO:0000256" key="2">
    <source>
        <dbReference type="ARBA" id="ARBA00006653"/>
    </source>
</evidence>
<keyword evidence="7" id="KW-0472">Membrane</keyword>
<dbReference type="InterPro" id="IPR033370">
    <property type="entry name" value="COG1"/>
</dbReference>
<keyword evidence="5" id="KW-0653">Protein transport</keyword>
<evidence type="ECO:0000256" key="4">
    <source>
        <dbReference type="ARBA" id="ARBA00022448"/>
    </source>
</evidence>
<keyword evidence="4" id="KW-0813">Transport</keyword>
<evidence type="ECO:0000256" key="3">
    <source>
        <dbReference type="ARBA" id="ARBA00020978"/>
    </source>
</evidence>
<reference evidence="9" key="1">
    <citation type="journal article" date="2020" name="Stud. Mycol.">
        <title>101 Dothideomycetes genomes: a test case for predicting lifestyles and emergence of pathogens.</title>
        <authorList>
            <person name="Haridas S."/>
            <person name="Albert R."/>
            <person name="Binder M."/>
            <person name="Bloem J."/>
            <person name="Labutti K."/>
            <person name="Salamov A."/>
            <person name="Andreopoulos B."/>
            <person name="Baker S."/>
            <person name="Barry K."/>
            <person name="Bills G."/>
            <person name="Bluhm B."/>
            <person name="Cannon C."/>
            <person name="Castanera R."/>
            <person name="Culley D."/>
            <person name="Daum C."/>
            <person name="Ezra D."/>
            <person name="Gonzalez J."/>
            <person name="Henrissat B."/>
            <person name="Kuo A."/>
            <person name="Liang C."/>
            <person name="Lipzen A."/>
            <person name="Lutzoni F."/>
            <person name="Magnuson J."/>
            <person name="Mondo S."/>
            <person name="Nolan M."/>
            <person name="Ohm R."/>
            <person name="Pangilinan J."/>
            <person name="Park H.-J."/>
            <person name="Ramirez L."/>
            <person name="Alfaro M."/>
            <person name="Sun H."/>
            <person name="Tritt A."/>
            <person name="Yoshinaga Y."/>
            <person name="Zwiers L.-H."/>
            <person name="Turgeon B."/>
            <person name="Goodwin S."/>
            <person name="Spatafora J."/>
            <person name="Crous P."/>
            <person name="Grigoriev I."/>
        </authorList>
    </citation>
    <scope>NUCLEOTIDE SEQUENCE</scope>
    <source>
        <strain evidence="9">CBS 121410</strain>
    </source>
</reference>
<comment type="subcellular location">
    <subcellularLocation>
        <location evidence="1">Golgi apparatus membrane</location>
        <topology evidence="1">Peripheral membrane protein</topology>
    </subcellularLocation>
</comment>
<feature type="compositionally biased region" description="Basic and acidic residues" evidence="8">
    <location>
        <begin position="677"/>
        <end position="702"/>
    </location>
</feature>
<evidence type="ECO:0000313" key="9">
    <source>
        <dbReference type="EMBL" id="KAF2085730.1"/>
    </source>
</evidence>
<dbReference type="PANTHER" id="PTHR31658:SF0">
    <property type="entry name" value="CONSERVED OLIGOMERIC GOLGI COMPLEX SUBUNIT 1"/>
    <property type="match status" value="1"/>
</dbReference>
<organism evidence="9 10">
    <name type="scientific">Saccharata proteae CBS 121410</name>
    <dbReference type="NCBI Taxonomy" id="1314787"/>
    <lineage>
        <taxon>Eukaryota</taxon>
        <taxon>Fungi</taxon>
        <taxon>Dikarya</taxon>
        <taxon>Ascomycota</taxon>
        <taxon>Pezizomycotina</taxon>
        <taxon>Dothideomycetes</taxon>
        <taxon>Dothideomycetes incertae sedis</taxon>
        <taxon>Botryosphaeriales</taxon>
        <taxon>Saccharataceae</taxon>
        <taxon>Saccharata</taxon>
    </lineage>
</organism>
<dbReference type="GO" id="GO:0015031">
    <property type="term" value="P:protein transport"/>
    <property type="evidence" value="ECO:0007669"/>
    <property type="project" value="UniProtKB-KW"/>
</dbReference>
<protein>
    <recommendedName>
        <fullName evidence="3">Conserved oligomeric Golgi complex subunit 1</fullName>
    </recommendedName>
</protein>
<evidence type="ECO:0000256" key="1">
    <source>
        <dbReference type="ARBA" id="ARBA00004395"/>
    </source>
</evidence>
<dbReference type="Proteomes" id="UP000799776">
    <property type="component" value="Unassembled WGS sequence"/>
</dbReference>
<gene>
    <name evidence="9" type="ORF">K490DRAFT_45822</name>
</gene>
<dbReference type="GO" id="GO:0006891">
    <property type="term" value="P:intra-Golgi vesicle-mediated transport"/>
    <property type="evidence" value="ECO:0007669"/>
    <property type="project" value="InterPro"/>
</dbReference>
<evidence type="ECO:0000256" key="5">
    <source>
        <dbReference type="ARBA" id="ARBA00022927"/>
    </source>
</evidence>